<keyword evidence="9" id="KW-1185">Reference proteome</keyword>
<dbReference type="GO" id="GO:0014069">
    <property type="term" value="C:postsynaptic density"/>
    <property type="evidence" value="ECO:0007669"/>
    <property type="project" value="TreeGrafter"/>
</dbReference>
<dbReference type="Pfam" id="PF07177">
    <property type="entry name" value="Neuralized"/>
    <property type="match status" value="1"/>
</dbReference>
<organism evidence="8 9">
    <name type="scientific">Pyxicephalus adspersus</name>
    <name type="common">African bullfrog</name>
    <dbReference type="NCBI Taxonomy" id="30357"/>
    <lineage>
        <taxon>Eukaryota</taxon>
        <taxon>Metazoa</taxon>
        <taxon>Chordata</taxon>
        <taxon>Craniata</taxon>
        <taxon>Vertebrata</taxon>
        <taxon>Euteleostomi</taxon>
        <taxon>Amphibia</taxon>
        <taxon>Batrachia</taxon>
        <taxon>Anura</taxon>
        <taxon>Neobatrachia</taxon>
        <taxon>Ranoidea</taxon>
        <taxon>Pyxicephalidae</taxon>
        <taxon>Pyxicephalinae</taxon>
        <taxon>Pyxicephalus</taxon>
    </lineage>
</organism>
<dbReference type="SMART" id="SM00184">
    <property type="entry name" value="RING"/>
    <property type="match status" value="1"/>
</dbReference>
<dbReference type="AlphaFoldDB" id="A0AAV3B8B5"/>
<dbReference type="SUPFAM" id="SSF57850">
    <property type="entry name" value="RING/U-box"/>
    <property type="match status" value="1"/>
</dbReference>
<dbReference type="Proteomes" id="UP001181693">
    <property type="component" value="Unassembled WGS sequence"/>
</dbReference>
<keyword evidence="3 5" id="KW-0863">Zinc-finger</keyword>
<dbReference type="FunFam" id="2.60.120.920:FF:000005">
    <property type="entry name" value="Putative E3 ubiquitin-protein ligase NEURL1B"/>
    <property type="match status" value="1"/>
</dbReference>
<feature type="domain" description="NHR" evidence="7">
    <location>
        <begin position="13"/>
        <end position="170"/>
    </location>
</feature>
<dbReference type="GO" id="GO:0008270">
    <property type="term" value="F:zinc ion binding"/>
    <property type="evidence" value="ECO:0007669"/>
    <property type="project" value="UniProtKB-KW"/>
</dbReference>
<accession>A0AAV3B8B5</accession>
<evidence type="ECO:0000256" key="4">
    <source>
        <dbReference type="ARBA" id="ARBA00022833"/>
    </source>
</evidence>
<reference evidence="8" key="1">
    <citation type="thesis" date="2020" institute="ProQuest LLC" country="789 East Eisenhower Parkway, Ann Arbor, MI, USA">
        <title>Comparative Genomics and Chromosome Evolution.</title>
        <authorList>
            <person name="Mudd A.B."/>
        </authorList>
    </citation>
    <scope>NUCLEOTIDE SEQUENCE</scope>
    <source>
        <strain evidence="8">1538</strain>
        <tissue evidence="8">Blood</tissue>
    </source>
</reference>
<dbReference type="EMBL" id="DYDO01000002">
    <property type="protein sequence ID" value="DBA32092.1"/>
    <property type="molecule type" value="Genomic_DNA"/>
</dbReference>
<keyword evidence="2" id="KW-0677">Repeat</keyword>
<evidence type="ECO:0000313" key="8">
    <source>
        <dbReference type="EMBL" id="DBA32092.1"/>
    </source>
</evidence>
<dbReference type="InterPro" id="IPR043136">
    <property type="entry name" value="B30.2/SPRY_sf"/>
</dbReference>
<dbReference type="Pfam" id="PF13920">
    <property type="entry name" value="zf-C3HC4_3"/>
    <property type="match status" value="1"/>
</dbReference>
<proteinExistence type="predicted"/>
<dbReference type="PANTHER" id="PTHR12429:SF37">
    <property type="entry name" value="E3 UBIQUITIN-PROTEIN LIGASE NEURL3"/>
    <property type="match status" value="1"/>
</dbReference>
<evidence type="ECO:0008006" key="10">
    <source>
        <dbReference type="Google" id="ProtNLM"/>
    </source>
</evidence>
<dbReference type="GO" id="GO:0005886">
    <property type="term" value="C:plasma membrane"/>
    <property type="evidence" value="ECO:0007669"/>
    <property type="project" value="TreeGrafter"/>
</dbReference>
<evidence type="ECO:0000256" key="5">
    <source>
        <dbReference type="PROSITE-ProRule" id="PRU00175"/>
    </source>
</evidence>
<evidence type="ECO:0000259" key="7">
    <source>
        <dbReference type="PROSITE" id="PS51065"/>
    </source>
</evidence>
<dbReference type="InterPro" id="IPR001841">
    <property type="entry name" value="Znf_RING"/>
</dbReference>
<dbReference type="PROSITE" id="PS50089">
    <property type="entry name" value="ZF_RING_2"/>
    <property type="match status" value="1"/>
</dbReference>
<dbReference type="InterPro" id="IPR037962">
    <property type="entry name" value="Neuralized"/>
</dbReference>
<name>A0AAV3B8B5_PYXAD</name>
<sequence>MGLTCSSAKDAPGLSFHPHCKGSHISLNGCLHQARRSCSFHDGLVFSNRPLKPREKVWIKVLEEESNWHGSIRVGFTMMDPDKINDQSLPPFACPDLIELPGFWASGMPEEVCKKGAELCFWINRKGQVLFQDWPRSRPKVLFSGIPKKTPVWVMLDVYGKTKAVQLINHRSKQTKSNCCCHQSTTKVSTGDHDIGRIWTRDKSQSTLNKTSELRDHPLHKPRTMDLESDLEEGFPTFPLGDDYLCVICKDRLADTMLFPCCHRSFCESCAVKVKSQNNLCPLCRQTIVQLQNIGVPHMLMEPLS</sequence>
<evidence type="ECO:0000256" key="2">
    <source>
        <dbReference type="ARBA" id="ARBA00022737"/>
    </source>
</evidence>
<feature type="domain" description="RING-type" evidence="6">
    <location>
        <begin position="246"/>
        <end position="285"/>
    </location>
</feature>
<gene>
    <name evidence="8" type="ORF">GDO54_007841</name>
</gene>
<dbReference type="InterPro" id="IPR006573">
    <property type="entry name" value="NHR_dom"/>
</dbReference>
<dbReference type="InterPro" id="IPR013083">
    <property type="entry name" value="Znf_RING/FYVE/PHD"/>
</dbReference>
<protein>
    <recommendedName>
        <fullName evidence="10">E3 ubiquitin-protein ligase NEURL3</fullName>
    </recommendedName>
</protein>
<dbReference type="GO" id="GO:0045746">
    <property type="term" value="P:negative regulation of Notch signaling pathway"/>
    <property type="evidence" value="ECO:0007669"/>
    <property type="project" value="TreeGrafter"/>
</dbReference>
<dbReference type="SMART" id="SM00588">
    <property type="entry name" value="NEUZ"/>
    <property type="match status" value="1"/>
</dbReference>
<dbReference type="PROSITE" id="PS51065">
    <property type="entry name" value="NHR"/>
    <property type="match status" value="1"/>
</dbReference>
<evidence type="ECO:0000259" key="6">
    <source>
        <dbReference type="PROSITE" id="PS50089"/>
    </source>
</evidence>
<keyword evidence="1" id="KW-0479">Metal-binding</keyword>
<dbReference type="Gene3D" id="3.30.40.10">
    <property type="entry name" value="Zinc/RING finger domain, C3HC4 (zinc finger)"/>
    <property type="match status" value="1"/>
</dbReference>
<evidence type="ECO:0000256" key="3">
    <source>
        <dbReference type="ARBA" id="ARBA00022771"/>
    </source>
</evidence>
<evidence type="ECO:0000256" key="1">
    <source>
        <dbReference type="ARBA" id="ARBA00022723"/>
    </source>
</evidence>
<dbReference type="PANTHER" id="PTHR12429">
    <property type="entry name" value="NEURALIZED"/>
    <property type="match status" value="1"/>
</dbReference>
<evidence type="ECO:0000313" key="9">
    <source>
        <dbReference type="Proteomes" id="UP001181693"/>
    </source>
</evidence>
<keyword evidence="4" id="KW-0862">Zinc</keyword>
<dbReference type="GO" id="GO:0061630">
    <property type="term" value="F:ubiquitin protein ligase activity"/>
    <property type="evidence" value="ECO:0007669"/>
    <property type="project" value="TreeGrafter"/>
</dbReference>
<comment type="caution">
    <text evidence="8">The sequence shown here is derived from an EMBL/GenBank/DDBJ whole genome shotgun (WGS) entry which is preliminary data.</text>
</comment>
<dbReference type="Gene3D" id="2.60.120.920">
    <property type="match status" value="1"/>
</dbReference>